<evidence type="ECO:0008006" key="4">
    <source>
        <dbReference type="Google" id="ProtNLM"/>
    </source>
</evidence>
<dbReference type="Gene3D" id="3.30.70.270">
    <property type="match status" value="1"/>
</dbReference>
<reference evidence="2" key="1">
    <citation type="journal article" date="2022" name="Int. J. Mol. Sci.">
        <title>Draft Genome of Tanacetum Coccineum: Genomic Comparison of Closely Related Tanacetum-Family Plants.</title>
        <authorList>
            <person name="Yamashiro T."/>
            <person name="Shiraishi A."/>
            <person name="Nakayama K."/>
            <person name="Satake H."/>
        </authorList>
    </citation>
    <scope>NUCLEOTIDE SEQUENCE</scope>
</reference>
<dbReference type="SUPFAM" id="SSF56672">
    <property type="entry name" value="DNA/RNA polymerases"/>
    <property type="match status" value="2"/>
</dbReference>
<feature type="region of interest" description="Disordered" evidence="1">
    <location>
        <begin position="409"/>
        <end position="433"/>
    </location>
</feature>
<gene>
    <name evidence="2" type="ORF">Tco_0703157</name>
</gene>
<sequence length="433" mass="48975">MIDQALLRNSTNGDGSHSSHGDNRRNVQTACPCFYAAFMKCQPLNFKGTEGVVGLTRWIEKMESVFNISGYAIENQKLHTYAERQFDNKKKADDSSRNNHSHQQQPFKRQNVAKVYIGGQPKGSLKRNNAANKNKDGVNGKNKAGLCKSGNAEKSGMHREPNANVDTVLQYPQERGGQFRRKTNKVTGTNRPRFPDVFPEERCQLSDKGFIRPSSSPWGAPALLVKKKDGSFRMCIDYRELNKLTVKNCYSLPRIDDYLINSGIRIIRNNSEIKTRILPQLLECESQDIPKDEHFELVWPLRVPVIAIQTDKRTCGIHGPHEPSGASLTLYKFIIVFIDDILIYSKNEKEHEEHLKAILELLKKEQLYAKTKFSIHPGIGKDVTRQEKAICGGSKYEGRHHQRLVQQMPDGAKGQGRTSKAIGIASTTENTKW</sequence>
<dbReference type="InterPro" id="IPR053134">
    <property type="entry name" value="RNA-dir_DNA_polymerase"/>
</dbReference>
<feature type="region of interest" description="Disordered" evidence="1">
    <location>
        <begin position="1"/>
        <end position="23"/>
    </location>
</feature>
<dbReference type="Proteomes" id="UP001151760">
    <property type="component" value="Unassembled WGS sequence"/>
</dbReference>
<dbReference type="CDD" id="cd01647">
    <property type="entry name" value="RT_LTR"/>
    <property type="match status" value="1"/>
</dbReference>
<dbReference type="PANTHER" id="PTHR24559:SF444">
    <property type="entry name" value="REVERSE TRANSCRIPTASE DOMAIN-CONTAINING PROTEIN"/>
    <property type="match status" value="1"/>
</dbReference>
<dbReference type="EMBL" id="BQNB010009926">
    <property type="protein sequence ID" value="GJS70316.1"/>
    <property type="molecule type" value="Genomic_DNA"/>
</dbReference>
<accession>A0ABQ4XYK3</accession>
<evidence type="ECO:0000256" key="1">
    <source>
        <dbReference type="SAM" id="MobiDB-lite"/>
    </source>
</evidence>
<comment type="caution">
    <text evidence="2">The sequence shown here is derived from an EMBL/GenBank/DDBJ whole genome shotgun (WGS) entry which is preliminary data.</text>
</comment>
<proteinExistence type="predicted"/>
<feature type="compositionally biased region" description="Polar residues" evidence="1">
    <location>
        <begin position="7"/>
        <end position="16"/>
    </location>
</feature>
<dbReference type="InterPro" id="IPR043128">
    <property type="entry name" value="Rev_trsase/Diguanyl_cyclase"/>
</dbReference>
<feature type="compositionally biased region" description="Basic and acidic residues" evidence="1">
    <location>
        <begin position="88"/>
        <end position="97"/>
    </location>
</feature>
<name>A0ABQ4XYK3_9ASTR</name>
<dbReference type="InterPro" id="IPR043502">
    <property type="entry name" value="DNA/RNA_pol_sf"/>
</dbReference>
<dbReference type="Gene3D" id="3.10.10.10">
    <property type="entry name" value="HIV Type 1 Reverse Transcriptase, subunit A, domain 1"/>
    <property type="match status" value="1"/>
</dbReference>
<evidence type="ECO:0000313" key="3">
    <source>
        <dbReference type="Proteomes" id="UP001151760"/>
    </source>
</evidence>
<evidence type="ECO:0000313" key="2">
    <source>
        <dbReference type="EMBL" id="GJS70316.1"/>
    </source>
</evidence>
<protein>
    <recommendedName>
        <fullName evidence="4">Reverse transcriptase domain-containing protein</fullName>
    </recommendedName>
</protein>
<keyword evidence="3" id="KW-1185">Reference proteome</keyword>
<feature type="region of interest" description="Disordered" evidence="1">
    <location>
        <begin position="88"/>
        <end position="163"/>
    </location>
</feature>
<reference evidence="2" key="2">
    <citation type="submission" date="2022-01" db="EMBL/GenBank/DDBJ databases">
        <authorList>
            <person name="Yamashiro T."/>
            <person name="Shiraishi A."/>
            <person name="Satake H."/>
            <person name="Nakayama K."/>
        </authorList>
    </citation>
    <scope>NUCLEOTIDE SEQUENCE</scope>
</reference>
<dbReference type="PANTHER" id="PTHR24559">
    <property type="entry name" value="TRANSPOSON TY3-I GAG-POL POLYPROTEIN"/>
    <property type="match status" value="1"/>
</dbReference>
<organism evidence="2 3">
    <name type="scientific">Tanacetum coccineum</name>
    <dbReference type="NCBI Taxonomy" id="301880"/>
    <lineage>
        <taxon>Eukaryota</taxon>
        <taxon>Viridiplantae</taxon>
        <taxon>Streptophyta</taxon>
        <taxon>Embryophyta</taxon>
        <taxon>Tracheophyta</taxon>
        <taxon>Spermatophyta</taxon>
        <taxon>Magnoliopsida</taxon>
        <taxon>eudicotyledons</taxon>
        <taxon>Gunneridae</taxon>
        <taxon>Pentapetalae</taxon>
        <taxon>asterids</taxon>
        <taxon>campanulids</taxon>
        <taxon>Asterales</taxon>
        <taxon>Asteraceae</taxon>
        <taxon>Asteroideae</taxon>
        <taxon>Anthemideae</taxon>
        <taxon>Anthemidinae</taxon>
        <taxon>Tanacetum</taxon>
    </lineage>
</organism>